<protein>
    <submittedName>
        <fullName evidence="5">Helix-turn-helix domain-containing protein</fullName>
    </submittedName>
</protein>
<evidence type="ECO:0000256" key="3">
    <source>
        <dbReference type="ARBA" id="ARBA00023163"/>
    </source>
</evidence>
<evidence type="ECO:0000313" key="5">
    <source>
        <dbReference type="EMBL" id="MFC5530546.1"/>
    </source>
</evidence>
<dbReference type="InterPro" id="IPR018060">
    <property type="entry name" value="HTH_AraC"/>
</dbReference>
<name>A0ABW0R1B4_9BACL</name>
<dbReference type="Pfam" id="PF02311">
    <property type="entry name" value="AraC_binding"/>
    <property type="match status" value="1"/>
</dbReference>
<dbReference type="PROSITE" id="PS01124">
    <property type="entry name" value="HTH_ARAC_FAMILY_2"/>
    <property type="match status" value="1"/>
</dbReference>
<dbReference type="EMBL" id="JBHSNC010000043">
    <property type="protein sequence ID" value="MFC5530546.1"/>
    <property type="molecule type" value="Genomic_DNA"/>
</dbReference>
<dbReference type="Gene3D" id="1.10.10.60">
    <property type="entry name" value="Homeodomain-like"/>
    <property type="match status" value="2"/>
</dbReference>
<gene>
    <name evidence="5" type="ORF">ACFPQ4_14000</name>
</gene>
<dbReference type="PANTHER" id="PTHR43280">
    <property type="entry name" value="ARAC-FAMILY TRANSCRIPTIONAL REGULATOR"/>
    <property type="match status" value="1"/>
</dbReference>
<dbReference type="Gene3D" id="2.60.120.10">
    <property type="entry name" value="Jelly Rolls"/>
    <property type="match status" value="1"/>
</dbReference>
<evidence type="ECO:0000256" key="2">
    <source>
        <dbReference type="ARBA" id="ARBA00023125"/>
    </source>
</evidence>
<sequence length="295" mass="34082">METLSRTQPKLHTETYRGDSFFRDDLLLYVNRVPEGFAAPQHDHDFLEFTYIAEGTGYHYIGNETYAVRRGQLFFLPIGVSHVFRPHSSNTKKQPLIVCNCLVHPSLLERVAGFVSDPDILGYIANLAEGQEQYFTRPDAGETIEQLFQALHREYTLGGEGSHDYLYALFVQLLLSVYRVKQRPPQRAGQTLDAFSAVLDYVDQHLSEELTLSRLSRMSRWSERHLQRLFLRHTEQSFHRYVQFRRMQKSCALLSGTQLTVAAISERVGYRDIGSFLSVFKRTMGMTPGQYRTTR</sequence>
<evidence type="ECO:0000256" key="1">
    <source>
        <dbReference type="ARBA" id="ARBA00023015"/>
    </source>
</evidence>
<feature type="domain" description="HTH araC/xylS-type" evidence="4">
    <location>
        <begin position="196"/>
        <end position="294"/>
    </location>
</feature>
<dbReference type="InterPro" id="IPR037923">
    <property type="entry name" value="HTH-like"/>
</dbReference>
<dbReference type="Pfam" id="PF12833">
    <property type="entry name" value="HTH_18"/>
    <property type="match status" value="1"/>
</dbReference>
<evidence type="ECO:0000313" key="6">
    <source>
        <dbReference type="Proteomes" id="UP001596108"/>
    </source>
</evidence>
<reference evidence="6" key="1">
    <citation type="journal article" date="2019" name="Int. J. Syst. Evol. Microbiol.">
        <title>The Global Catalogue of Microorganisms (GCM) 10K type strain sequencing project: providing services to taxonomists for standard genome sequencing and annotation.</title>
        <authorList>
            <consortium name="The Broad Institute Genomics Platform"/>
            <consortium name="The Broad Institute Genome Sequencing Center for Infectious Disease"/>
            <person name="Wu L."/>
            <person name="Ma J."/>
        </authorList>
    </citation>
    <scope>NUCLEOTIDE SEQUENCE [LARGE SCALE GENOMIC DNA]</scope>
    <source>
        <strain evidence="6">CGMCC 1.18578</strain>
    </source>
</reference>
<dbReference type="SUPFAM" id="SSF46689">
    <property type="entry name" value="Homeodomain-like"/>
    <property type="match status" value="2"/>
</dbReference>
<dbReference type="SMART" id="SM00342">
    <property type="entry name" value="HTH_ARAC"/>
    <property type="match status" value="1"/>
</dbReference>
<accession>A0ABW0R1B4</accession>
<comment type="caution">
    <text evidence="5">The sequence shown here is derived from an EMBL/GenBank/DDBJ whole genome shotgun (WGS) entry which is preliminary data.</text>
</comment>
<dbReference type="Proteomes" id="UP001596108">
    <property type="component" value="Unassembled WGS sequence"/>
</dbReference>
<keyword evidence="1" id="KW-0805">Transcription regulation</keyword>
<dbReference type="PANTHER" id="PTHR43280:SF2">
    <property type="entry name" value="HTH-TYPE TRANSCRIPTIONAL REGULATOR EXSA"/>
    <property type="match status" value="1"/>
</dbReference>
<dbReference type="PROSITE" id="PS00041">
    <property type="entry name" value="HTH_ARAC_FAMILY_1"/>
    <property type="match status" value="1"/>
</dbReference>
<dbReference type="PRINTS" id="PR00032">
    <property type="entry name" value="HTHARAC"/>
</dbReference>
<keyword evidence="6" id="KW-1185">Reference proteome</keyword>
<dbReference type="InterPro" id="IPR018062">
    <property type="entry name" value="HTH_AraC-typ_CS"/>
</dbReference>
<evidence type="ECO:0000259" key="4">
    <source>
        <dbReference type="PROSITE" id="PS01124"/>
    </source>
</evidence>
<dbReference type="InterPro" id="IPR009057">
    <property type="entry name" value="Homeodomain-like_sf"/>
</dbReference>
<dbReference type="InterPro" id="IPR014710">
    <property type="entry name" value="RmlC-like_jellyroll"/>
</dbReference>
<keyword evidence="3" id="KW-0804">Transcription</keyword>
<dbReference type="SUPFAM" id="SSF51215">
    <property type="entry name" value="Regulatory protein AraC"/>
    <property type="match status" value="1"/>
</dbReference>
<keyword evidence="2" id="KW-0238">DNA-binding</keyword>
<dbReference type="InterPro" id="IPR003313">
    <property type="entry name" value="AraC-bd"/>
</dbReference>
<dbReference type="InterPro" id="IPR020449">
    <property type="entry name" value="Tscrpt_reg_AraC-type_HTH"/>
</dbReference>
<dbReference type="RefSeq" id="WP_378112491.1">
    <property type="nucleotide sequence ID" value="NZ_JBHSNC010000043.1"/>
</dbReference>
<organism evidence="5 6">
    <name type="scientific">Cohnella yongneupensis</name>
    <dbReference type="NCBI Taxonomy" id="425006"/>
    <lineage>
        <taxon>Bacteria</taxon>
        <taxon>Bacillati</taxon>
        <taxon>Bacillota</taxon>
        <taxon>Bacilli</taxon>
        <taxon>Bacillales</taxon>
        <taxon>Paenibacillaceae</taxon>
        <taxon>Cohnella</taxon>
    </lineage>
</organism>
<proteinExistence type="predicted"/>